<keyword evidence="3" id="KW-1185">Reference proteome</keyword>
<proteinExistence type="predicted"/>
<organism evidence="2 3">
    <name type="scientific">Ferirhizobium litorale</name>
    <dbReference type="NCBI Taxonomy" id="2927786"/>
    <lineage>
        <taxon>Bacteria</taxon>
        <taxon>Pseudomonadati</taxon>
        <taxon>Pseudomonadota</taxon>
        <taxon>Alphaproteobacteria</taxon>
        <taxon>Hyphomicrobiales</taxon>
        <taxon>Rhizobiaceae</taxon>
        <taxon>Ferirhizobium</taxon>
    </lineage>
</organism>
<reference evidence="2" key="1">
    <citation type="submission" date="2022-03" db="EMBL/GenBank/DDBJ databases">
        <title>Fererhizobium litorale gen. nov., sp. nov., isolated from sandy sediments of the Sea of Japan seashore.</title>
        <authorList>
            <person name="Romanenko L."/>
            <person name="Kurilenko V."/>
            <person name="Otstavnykh N."/>
            <person name="Svetashev V."/>
            <person name="Tekutyeva L."/>
            <person name="Isaeva M."/>
            <person name="Mikhailov V."/>
        </authorList>
    </citation>
    <scope>NUCLEOTIDE SEQUENCE</scope>
    <source>
        <strain evidence="2">KMM 9576</strain>
    </source>
</reference>
<accession>A0AAE3QIC0</accession>
<evidence type="ECO:0000313" key="3">
    <source>
        <dbReference type="Proteomes" id="UP001161580"/>
    </source>
</evidence>
<dbReference type="AlphaFoldDB" id="A0AAE3QIC0"/>
<feature type="region of interest" description="Disordered" evidence="1">
    <location>
        <begin position="1"/>
        <end position="26"/>
    </location>
</feature>
<dbReference type="Proteomes" id="UP001161580">
    <property type="component" value="Unassembled WGS sequence"/>
</dbReference>
<dbReference type="EMBL" id="JALDYZ010000012">
    <property type="protein sequence ID" value="MDI7924065.1"/>
    <property type="molecule type" value="Genomic_DNA"/>
</dbReference>
<evidence type="ECO:0000256" key="1">
    <source>
        <dbReference type="SAM" id="MobiDB-lite"/>
    </source>
</evidence>
<gene>
    <name evidence="2" type="ORF">MRS75_18535</name>
</gene>
<dbReference type="RefSeq" id="WP_311794570.1">
    <property type="nucleotide sequence ID" value="NZ_JALDYZ010000012.1"/>
</dbReference>
<sequence>MLARGPRKGKRTSRSTKSEGDGDATIADIPHQIEGQDHYAQTLREFEKYADLPFLYGSRSAIYADMLQGKKEVSRKTNVGKIASFAKALRAFQKKFKTTIDSPDTFDRRFPYYCLDLYANSGNPQKNYHHFERIAITAGVPRNLIPENPFAFKRGAVRTAPSDAEARRALNLAKHDAWEIVKRYDQAIALHGLGRHPSRDKGGKRGDADHLENRLFACRDMMAQGIFGETELYAKKLWGILGALRERPGAIVIDPARGPVRLNGAMAHVHFYHPSPHDLFPFVTILLLRGMLNLATVCETKVTDKWCTPYPYVLDPADSEDLVMIVLLKHRGSAQPETITKGADRKLATGTPNEVKFPSSTRPWSHPYRVLKFLVELTQPLRDDIERCISLLRSKKRRTPAEEQKLNHLTTIKDDLLIYRTKLGVGSLREATKIGATRSMVKMLQRYGLSGQTRELRDAGLTSSFRASGWNLMVLRMLASHKETGTSSLYARRRQTIDAARSAMKDVAAKALVLARSSRFSTEQLRKTLAAQGLNPSQIANVTNKKKRTRFESGCLDPHKPPPGFDRGTPPGEACRLQDCIDGCDNARFLPQSLPHLIRERLKYRAQLQFIGPLAASTSILTARIQNLDALVGEFPARAVQRLEQKIEKELNVRHQKSQSYAPE</sequence>
<evidence type="ECO:0008006" key="4">
    <source>
        <dbReference type="Google" id="ProtNLM"/>
    </source>
</evidence>
<evidence type="ECO:0000313" key="2">
    <source>
        <dbReference type="EMBL" id="MDI7924065.1"/>
    </source>
</evidence>
<protein>
    <recommendedName>
        <fullName evidence="4">Integrase</fullName>
    </recommendedName>
</protein>
<name>A0AAE3QIC0_9HYPH</name>
<comment type="caution">
    <text evidence="2">The sequence shown here is derived from an EMBL/GenBank/DDBJ whole genome shotgun (WGS) entry which is preliminary data.</text>
</comment>
<feature type="compositionally biased region" description="Basic residues" evidence="1">
    <location>
        <begin position="1"/>
        <end position="14"/>
    </location>
</feature>